<protein>
    <recommendedName>
        <fullName evidence="3">Alpha 1,4-glycosyltransferase domain-containing protein</fullName>
    </recommendedName>
</protein>
<accession>A0ABU0I3J7</accession>
<keyword evidence="2" id="KW-1185">Reference proteome</keyword>
<dbReference type="EMBL" id="JAUSVP010000013">
    <property type="protein sequence ID" value="MDQ0449177.1"/>
    <property type="molecule type" value="Genomic_DNA"/>
</dbReference>
<dbReference type="Proteomes" id="UP001231124">
    <property type="component" value="Unassembled WGS sequence"/>
</dbReference>
<sequence length="297" mass="34226">MTTLATFWAGSRLAALEMACLHSLVLRGYEVVLYSYDDIQSLPAGVTLRPAHDLAPRAYLNRFHYQGRPNYAHFADYFRWKIFEKTDFAWVDADILLLTPSHLIELPNLLIASDVEIVNNAVIKLDKNKLDLHLLIKNTEDLMDRDLLWGATGPRLLVKTFGLANEMFEHVYPENTFFPIHYDDIWKVLLPEYADECEGICRGAIGLHLYNNILTRIGIWKDLAPPVGSYLWNRLKEDDSLRFFEGTYPEPVMGRMIENFHFRSNGKDVTLRALATRLVPALMHSVNSALYRRWGRG</sequence>
<evidence type="ECO:0000313" key="2">
    <source>
        <dbReference type="Proteomes" id="UP001231124"/>
    </source>
</evidence>
<evidence type="ECO:0000313" key="1">
    <source>
        <dbReference type="EMBL" id="MDQ0449177.1"/>
    </source>
</evidence>
<reference evidence="1 2" key="1">
    <citation type="submission" date="2023-07" db="EMBL/GenBank/DDBJ databases">
        <title>Genomic Encyclopedia of Type Strains, Phase IV (KMG-IV): sequencing the most valuable type-strain genomes for metagenomic binning, comparative biology and taxonomic classification.</title>
        <authorList>
            <person name="Goeker M."/>
        </authorList>
    </citation>
    <scope>NUCLEOTIDE SEQUENCE [LARGE SCALE GENOMIC DNA]</scope>
    <source>
        <strain evidence="1 2">DSM 19013</strain>
    </source>
</reference>
<evidence type="ECO:0008006" key="3">
    <source>
        <dbReference type="Google" id="ProtNLM"/>
    </source>
</evidence>
<organism evidence="1 2">
    <name type="scientific">Methylobacterium aerolatum</name>
    <dbReference type="NCBI Taxonomy" id="418708"/>
    <lineage>
        <taxon>Bacteria</taxon>
        <taxon>Pseudomonadati</taxon>
        <taxon>Pseudomonadota</taxon>
        <taxon>Alphaproteobacteria</taxon>
        <taxon>Hyphomicrobiales</taxon>
        <taxon>Methylobacteriaceae</taxon>
        <taxon>Methylobacterium</taxon>
    </lineage>
</organism>
<proteinExistence type="predicted"/>
<gene>
    <name evidence="1" type="ORF">QO012_003694</name>
</gene>
<name>A0ABU0I3J7_9HYPH</name>
<dbReference type="RefSeq" id="WP_238203856.1">
    <property type="nucleotide sequence ID" value="NZ_BPQE01000016.1"/>
</dbReference>
<comment type="caution">
    <text evidence="1">The sequence shown here is derived from an EMBL/GenBank/DDBJ whole genome shotgun (WGS) entry which is preliminary data.</text>
</comment>